<evidence type="ECO:0000313" key="1">
    <source>
        <dbReference type="EMBL" id="VVV00571.1"/>
    </source>
</evidence>
<keyword evidence="2" id="KW-1185">Reference proteome</keyword>
<proteinExistence type="predicted"/>
<comment type="caution">
    <text evidence="1">The sequence shown here is derived from an EMBL/GenBank/DDBJ whole genome shotgun (WGS) entry which is preliminary data.</text>
</comment>
<accession>A0AC61Y7U2</accession>
<reference evidence="1" key="1">
    <citation type="submission" date="2019-09" db="EMBL/GenBank/DDBJ databases">
        <authorList>
            <person name="Rodrigo-Torres L."/>
            <person name="Arahal R. D."/>
            <person name="Lucena T."/>
        </authorList>
    </citation>
    <scope>NUCLEOTIDE SEQUENCE</scope>
    <source>
        <strain evidence="1">ISS653</strain>
    </source>
</reference>
<name>A0AC61Y7U2_9FLAO</name>
<gene>
    <name evidence="1" type="primary">rpoE_5</name>
    <name evidence="1" type="ORF">FVB9532_01843</name>
</gene>
<dbReference type="Proteomes" id="UP000356253">
    <property type="component" value="Unassembled WGS sequence"/>
</dbReference>
<evidence type="ECO:0000313" key="2">
    <source>
        <dbReference type="Proteomes" id="UP000356253"/>
    </source>
</evidence>
<dbReference type="EMBL" id="CABVMM010000006">
    <property type="protein sequence ID" value="VVV00571.1"/>
    <property type="molecule type" value="Genomic_DNA"/>
</dbReference>
<sequence>MKVIQLHNNEKRLIKKALKKDRKAQQSLYETYSPKMLSVCRMYVKDLHFAEDVMLKGFFKVFNNLSNFRSEGSFEGWIRKIMVREAIDFLRVQKQMNFSEEIEKEINASSSNTFQSNEEVDFLQQKIDELPEGYKAVFMLYAVEGYKHQEIAKMLNISEGTSKSQLSKARKLLQEKVKPTLKNGYAGE</sequence>
<protein>
    <submittedName>
        <fullName evidence="1">ECF RNA polymerase sigma-E factor</fullName>
    </submittedName>
</protein>
<organism evidence="1 2">
    <name type="scientific">Mesonia oceanica</name>
    <dbReference type="NCBI Taxonomy" id="2687242"/>
    <lineage>
        <taxon>Bacteria</taxon>
        <taxon>Pseudomonadati</taxon>
        <taxon>Bacteroidota</taxon>
        <taxon>Flavobacteriia</taxon>
        <taxon>Flavobacteriales</taxon>
        <taxon>Flavobacteriaceae</taxon>
        <taxon>Mesonia</taxon>
    </lineage>
</organism>